<dbReference type="InterPro" id="IPR050278">
    <property type="entry name" value="Serine_Prot_S9B/DPPIV"/>
</dbReference>
<dbReference type="Pfam" id="PF00326">
    <property type="entry name" value="Peptidase_S9"/>
    <property type="match status" value="1"/>
</dbReference>
<dbReference type="Gene3D" id="2.140.10.30">
    <property type="entry name" value="Dipeptidylpeptidase IV, N-terminal domain"/>
    <property type="match status" value="1"/>
</dbReference>
<keyword evidence="5" id="KW-0720">Serine protease</keyword>
<dbReference type="Gene3D" id="3.40.50.1820">
    <property type="entry name" value="alpha/beta hydrolase"/>
    <property type="match status" value="1"/>
</dbReference>
<reference evidence="11" key="2">
    <citation type="submission" date="2021-01" db="EMBL/GenBank/DDBJ databases">
        <authorList>
            <person name="Schikora-Tamarit M.A."/>
        </authorList>
    </citation>
    <scope>NUCLEOTIDE SEQUENCE</scope>
    <source>
        <strain evidence="11">NCAIM Y.01608</strain>
    </source>
</reference>
<dbReference type="AlphaFoldDB" id="A0A9P8SZN7"/>
<gene>
    <name evidence="11" type="ORF">OGATHE_005250</name>
</gene>
<dbReference type="PANTHER" id="PTHR11731:SF160">
    <property type="entry name" value="DIPEPTIDYL AMINOPEPTIDASE A"/>
    <property type="match status" value="1"/>
</dbReference>
<dbReference type="PANTHER" id="PTHR11731">
    <property type="entry name" value="PROTEASE FAMILY S9B,C DIPEPTIDYL-PEPTIDASE IV-RELATED"/>
    <property type="match status" value="1"/>
</dbReference>
<feature type="transmembrane region" description="Helical" evidence="8">
    <location>
        <begin position="82"/>
        <end position="101"/>
    </location>
</feature>
<keyword evidence="4" id="KW-0378">Hydrolase</keyword>
<dbReference type="FunFam" id="3.40.50.1820:FF:000003">
    <property type="entry name" value="Dipeptidyl peptidase 4"/>
    <property type="match status" value="1"/>
</dbReference>
<evidence type="ECO:0000256" key="2">
    <source>
        <dbReference type="ARBA" id="ARBA00022438"/>
    </source>
</evidence>
<evidence type="ECO:0000259" key="10">
    <source>
        <dbReference type="Pfam" id="PF00930"/>
    </source>
</evidence>
<dbReference type="InterPro" id="IPR002469">
    <property type="entry name" value="Peptidase_S9B_N"/>
</dbReference>
<feature type="domain" description="Dipeptidylpeptidase IV N-terminal" evidence="10">
    <location>
        <begin position="220"/>
        <end position="570"/>
    </location>
</feature>
<comment type="caution">
    <text evidence="11">The sequence shown here is derived from an EMBL/GenBank/DDBJ whole genome shotgun (WGS) entry which is preliminary data.</text>
</comment>
<dbReference type="EMBL" id="JAEUBD010001468">
    <property type="protein sequence ID" value="KAH3660918.1"/>
    <property type="molecule type" value="Genomic_DNA"/>
</dbReference>
<dbReference type="GO" id="GO:0004177">
    <property type="term" value="F:aminopeptidase activity"/>
    <property type="evidence" value="ECO:0007669"/>
    <property type="project" value="UniProtKB-KW"/>
</dbReference>
<keyword evidence="2" id="KW-0031">Aminopeptidase</keyword>
<name>A0A9P8SZN7_9ASCO</name>
<evidence type="ECO:0000256" key="3">
    <source>
        <dbReference type="ARBA" id="ARBA00022670"/>
    </source>
</evidence>
<feature type="domain" description="Peptidase S9 prolyl oligopeptidase catalytic" evidence="9">
    <location>
        <begin position="663"/>
        <end position="866"/>
    </location>
</feature>
<keyword evidence="6" id="KW-0325">Glycoprotein</keyword>
<dbReference type="GO" id="GO:0008239">
    <property type="term" value="F:dipeptidyl-peptidase activity"/>
    <property type="evidence" value="ECO:0007669"/>
    <property type="project" value="TreeGrafter"/>
</dbReference>
<keyword evidence="8" id="KW-0472">Membrane</keyword>
<evidence type="ECO:0000256" key="4">
    <source>
        <dbReference type="ARBA" id="ARBA00022801"/>
    </source>
</evidence>
<feature type="compositionally biased region" description="Polar residues" evidence="7">
    <location>
        <begin position="113"/>
        <end position="127"/>
    </location>
</feature>
<evidence type="ECO:0000313" key="12">
    <source>
        <dbReference type="Proteomes" id="UP000788993"/>
    </source>
</evidence>
<protein>
    <recommendedName>
        <fullName evidence="13">Dipeptidyl aminopeptidase A</fullName>
    </recommendedName>
</protein>
<keyword evidence="8" id="KW-0812">Transmembrane</keyword>
<reference evidence="11" key="1">
    <citation type="journal article" date="2021" name="Open Biol.">
        <title>Shared evolutionary footprints suggest mitochondrial oxidative damage underlies multiple complex I losses in fungi.</title>
        <authorList>
            <person name="Schikora-Tamarit M.A."/>
            <person name="Marcet-Houben M."/>
            <person name="Nosek J."/>
            <person name="Gabaldon T."/>
        </authorList>
    </citation>
    <scope>NUCLEOTIDE SEQUENCE</scope>
    <source>
        <strain evidence="11">NCAIM Y.01608</strain>
    </source>
</reference>
<keyword evidence="3" id="KW-0645">Protease</keyword>
<dbReference type="GO" id="GO:0008236">
    <property type="term" value="F:serine-type peptidase activity"/>
    <property type="evidence" value="ECO:0007669"/>
    <property type="project" value="UniProtKB-KW"/>
</dbReference>
<dbReference type="OrthoDB" id="16520at2759"/>
<organism evidence="11 12">
    <name type="scientific">Ogataea polymorpha</name>
    <dbReference type="NCBI Taxonomy" id="460523"/>
    <lineage>
        <taxon>Eukaryota</taxon>
        <taxon>Fungi</taxon>
        <taxon>Dikarya</taxon>
        <taxon>Ascomycota</taxon>
        <taxon>Saccharomycotina</taxon>
        <taxon>Pichiomycetes</taxon>
        <taxon>Pichiales</taxon>
        <taxon>Pichiaceae</taxon>
        <taxon>Ogataea</taxon>
    </lineage>
</organism>
<keyword evidence="8" id="KW-1133">Transmembrane helix</keyword>
<dbReference type="SUPFAM" id="SSF82171">
    <property type="entry name" value="DPP6 N-terminal domain-like"/>
    <property type="match status" value="1"/>
</dbReference>
<evidence type="ECO:0000256" key="8">
    <source>
        <dbReference type="SAM" id="Phobius"/>
    </source>
</evidence>
<evidence type="ECO:0000256" key="1">
    <source>
        <dbReference type="ARBA" id="ARBA00006150"/>
    </source>
</evidence>
<dbReference type="InterPro" id="IPR029058">
    <property type="entry name" value="AB_hydrolase_fold"/>
</dbReference>
<dbReference type="GO" id="GO:0006508">
    <property type="term" value="P:proteolysis"/>
    <property type="evidence" value="ECO:0007669"/>
    <property type="project" value="UniProtKB-KW"/>
</dbReference>
<evidence type="ECO:0000256" key="7">
    <source>
        <dbReference type="SAM" id="MobiDB-lite"/>
    </source>
</evidence>
<proteinExistence type="inferred from homology"/>
<dbReference type="Proteomes" id="UP000788993">
    <property type="component" value="Unassembled WGS sequence"/>
</dbReference>
<evidence type="ECO:0000256" key="6">
    <source>
        <dbReference type="ARBA" id="ARBA00023180"/>
    </source>
</evidence>
<evidence type="ECO:0000259" key="9">
    <source>
        <dbReference type="Pfam" id="PF00326"/>
    </source>
</evidence>
<dbReference type="SUPFAM" id="SSF53474">
    <property type="entry name" value="alpha/beta-Hydrolases"/>
    <property type="match status" value="1"/>
</dbReference>
<keyword evidence="12" id="KW-1185">Reference proteome</keyword>
<accession>A0A9P8SZN7</accession>
<feature type="region of interest" description="Disordered" evidence="7">
    <location>
        <begin position="113"/>
        <end position="132"/>
    </location>
</feature>
<evidence type="ECO:0000256" key="5">
    <source>
        <dbReference type="ARBA" id="ARBA00022825"/>
    </source>
</evidence>
<sequence>MARNSDIGRLDADIELQNQTSRRNSFQLEELNNFAIDNDDADLVYHPTSYKGLNVVSGDLSGMSFYQRLHHFLSLPKTRRKITILGIVLFIVWIVLLISFAHTGAFQNGNKTVYPGQNSTSPVSTDESALKDPQERIPMTLQDSRNGAFSVFSYDLEFVSIPVMSYDEDQGYYLHRSGSYHFLKKASDSQFSKKLYDRPEFEYNGQSHRFSLLSLNMELNKALLVSEVEAQWRYSSYGVYWVLDIDSGAVSPVFEKDSKLPKISFAEFSPKGRYVTFVFENNVYLLDLQTNEQIQITHDGSSSISNGKPDWVYEEEVLSSDRAIYWCQDESHFSFIRFDDTDVPAYDLEIFSDNPYPVTEKLKYPKPGYNNPIVSVHVYSVEGKTTHEVTHDNSRLGSDYVVYQMAWTSGKKLIIKETDRTSRLVDIRVYDSETTKSTVVRSFDTKEYDGWYTNNGDIFVVPGGGYIDTVVYDYHDHLAYFESATDSEPKMITKGDWDVVDGVAGYNPTAKLLYFIGTAGNALERHIFTVKLDGQDLRNLTNTENVSTYRLSVSSGGKYGFVQYKGPASPTDKIIEMDKFSEDRDEYVQAKNLNTANMVEEALNRYQVPSKEYKTVTLEDGTKIDVIEVKPFDFNPENKYPLLVSVYGGPGAQKLSSVFNYGFEEVLVSNLEIIVWYIDPRGTGGRGWKYKSFAKDKIGYWEPRDIVEATQRLIEMTDYIDMDLTAIWGWSYGGFTTLKTLEYDSGTTFKYGMAVAPVTNWLLYDSIYTERYMDKPENNENYQSVSKISDVDKFKQVTRFLIMHGTADDNVHFQNTLQLLDAFDREGVENYDMHVFPDSNHNINHNNANMVVYDKLFKWLEAAFDKKWVNI</sequence>
<dbReference type="Pfam" id="PF00930">
    <property type="entry name" value="DPPIV_N"/>
    <property type="match status" value="1"/>
</dbReference>
<evidence type="ECO:0000313" key="11">
    <source>
        <dbReference type="EMBL" id="KAH3660918.1"/>
    </source>
</evidence>
<dbReference type="InterPro" id="IPR001375">
    <property type="entry name" value="Peptidase_S9_cat"/>
</dbReference>
<dbReference type="GO" id="GO:0005886">
    <property type="term" value="C:plasma membrane"/>
    <property type="evidence" value="ECO:0007669"/>
    <property type="project" value="TreeGrafter"/>
</dbReference>
<evidence type="ECO:0008006" key="13">
    <source>
        <dbReference type="Google" id="ProtNLM"/>
    </source>
</evidence>
<comment type="similarity">
    <text evidence="1">Belongs to the peptidase S9B family.</text>
</comment>